<evidence type="ECO:0000313" key="2">
    <source>
        <dbReference type="Proteomes" id="UP001353858"/>
    </source>
</evidence>
<organism evidence="1 2">
    <name type="scientific">Aquatica leii</name>
    <dbReference type="NCBI Taxonomy" id="1421715"/>
    <lineage>
        <taxon>Eukaryota</taxon>
        <taxon>Metazoa</taxon>
        <taxon>Ecdysozoa</taxon>
        <taxon>Arthropoda</taxon>
        <taxon>Hexapoda</taxon>
        <taxon>Insecta</taxon>
        <taxon>Pterygota</taxon>
        <taxon>Neoptera</taxon>
        <taxon>Endopterygota</taxon>
        <taxon>Coleoptera</taxon>
        <taxon>Polyphaga</taxon>
        <taxon>Elateriformia</taxon>
        <taxon>Elateroidea</taxon>
        <taxon>Lampyridae</taxon>
        <taxon>Luciolinae</taxon>
        <taxon>Aquatica</taxon>
    </lineage>
</organism>
<evidence type="ECO:0000313" key="1">
    <source>
        <dbReference type="EMBL" id="KAK4881771.1"/>
    </source>
</evidence>
<protein>
    <submittedName>
        <fullName evidence="1">Uncharacterized protein</fullName>
    </submittedName>
</protein>
<reference evidence="2" key="1">
    <citation type="submission" date="2023-01" db="EMBL/GenBank/DDBJ databases">
        <title>Key to firefly adult light organ development and bioluminescence: homeobox transcription factors regulate luciferase expression and transportation to peroxisome.</title>
        <authorList>
            <person name="Fu X."/>
        </authorList>
    </citation>
    <scope>NUCLEOTIDE SEQUENCE [LARGE SCALE GENOMIC DNA]</scope>
</reference>
<keyword evidence="2" id="KW-1185">Reference proteome</keyword>
<proteinExistence type="predicted"/>
<accession>A0AAN7PFJ0</accession>
<sequence length="208" mass="24112">MSHARWLTKANRILRLYVSTEIPTNELKQLATFAVKVYAPIWFEIKLNRTCKEGARYFWKLVYNCRYLPQELKSVVDPVIKRNAFFAHPENLLLSMLSDKQKHVRKLAARRILKARKSSESLQLRVFEVPKINLNASSYIDLIDWQQSYSQPPILTNVPDKTLHSLVESGGDDEVLFLRLPCHTQAVERVVKTVTEAAMPQNSKRSFN</sequence>
<comment type="caution">
    <text evidence="1">The sequence shown here is derived from an EMBL/GenBank/DDBJ whole genome shotgun (WGS) entry which is preliminary data.</text>
</comment>
<name>A0AAN7PFJ0_9COLE</name>
<dbReference type="EMBL" id="JARPUR010000002">
    <property type="protein sequence ID" value="KAK4881771.1"/>
    <property type="molecule type" value="Genomic_DNA"/>
</dbReference>
<gene>
    <name evidence="1" type="ORF">RN001_005090</name>
</gene>
<dbReference type="PANTHER" id="PTHR46409:SF1">
    <property type="entry name" value="HTH PSQ-TYPE DOMAIN-CONTAINING PROTEIN"/>
    <property type="match status" value="1"/>
</dbReference>
<dbReference type="PANTHER" id="PTHR46409">
    <property type="entry name" value="HTH PSQ-TYPE DOMAIN-CONTAINING PROTEIN"/>
    <property type="match status" value="1"/>
</dbReference>
<dbReference type="AlphaFoldDB" id="A0AAN7PFJ0"/>
<dbReference type="Proteomes" id="UP001353858">
    <property type="component" value="Unassembled WGS sequence"/>
</dbReference>